<sequence>MVQLVQLGGVSDFKKWWNWWFYSTGRTLLAATRKPKGYPVTVRRVSASATAQVTVQRLSFALGPL</sequence>
<dbReference type="Proteomes" id="UP001174936">
    <property type="component" value="Unassembled WGS sequence"/>
</dbReference>
<dbReference type="AlphaFoldDB" id="A0AA39YNX4"/>
<protein>
    <submittedName>
        <fullName evidence="1">Uncharacterized protein</fullName>
    </submittedName>
</protein>
<accession>A0AA39YNX4</accession>
<evidence type="ECO:0000313" key="2">
    <source>
        <dbReference type="Proteomes" id="UP001174936"/>
    </source>
</evidence>
<reference evidence="1" key="1">
    <citation type="submission" date="2023-06" db="EMBL/GenBank/DDBJ databases">
        <title>Genome-scale phylogeny and comparative genomics of the fungal order Sordariales.</title>
        <authorList>
            <consortium name="Lawrence Berkeley National Laboratory"/>
            <person name="Hensen N."/>
            <person name="Bonometti L."/>
            <person name="Westerberg I."/>
            <person name="Brannstrom I.O."/>
            <person name="Guillou S."/>
            <person name="Cros-Aarteil S."/>
            <person name="Calhoun S."/>
            <person name="Haridas S."/>
            <person name="Kuo A."/>
            <person name="Mondo S."/>
            <person name="Pangilinan J."/>
            <person name="Riley R."/>
            <person name="Labutti K."/>
            <person name="Andreopoulos B."/>
            <person name="Lipzen A."/>
            <person name="Chen C."/>
            <person name="Yanf M."/>
            <person name="Daum C."/>
            <person name="Ng V."/>
            <person name="Clum A."/>
            <person name="Steindorff A."/>
            <person name="Ohm R."/>
            <person name="Martin F."/>
            <person name="Silar P."/>
            <person name="Natvig D."/>
            <person name="Lalanne C."/>
            <person name="Gautier V."/>
            <person name="Ament-Velasquez S.L."/>
            <person name="Kruys A."/>
            <person name="Hutchinson M.I."/>
            <person name="Powell A.J."/>
            <person name="Barry K."/>
            <person name="Miller A.N."/>
            <person name="Grigoriev I.V."/>
            <person name="Debuchy R."/>
            <person name="Gladieux P."/>
            <person name="Thoren M.H."/>
            <person name="Johannesson H."/>
        </authorList>
    </citation>
    <scope>NUCLEOTIDE SEQUENCE</scope>
    <source>
        <strain evidence="1">SMH2532-1</strain>
    </source>
</reference>
<name>A0AA39YNX4_9PEZI</name>
<gene>
    <name evidence="1" type="ORF">B0T16DRAFT_396697</name>
</gene>
<evidence type="ECO:0000313" key="1">
    <source>
        <dbReference type="EMBL" id="KAK0655315.1"/>
    </source>
</evidence>
<dbReference type="EMBL" id="JAULSV010000001">
    <property type="protein sequence ID" value="KAK0655315.1"/>
    <property type="molecule type" value="Genomic_DNA"/>
</dbReference>
<organism evidence="1 2">
    <name type="scientific">Cercophora newfieldiana</name>
    <dbReference type="NCBI Taxonomy" id="92897"/>
    <lineage>
        <taxon>Eukaryota</taxon>
        <taxon>Fungi</taxon>
        <taxon>Dikarya</taxon>
        <taxon>Ascomycota</taxon>
        <taxon>Pezizomycotina</taxon>
        <taxon>Sordariomycetes</taxon>
        <taxon>Sordariomycetidae</taxon>
        <taxon>Sordariales</taxon>
        <taxon>Lasiosphaeriaceae</taxon>
        <taxon>Cercophora</taxon>
    </lineage>
</organism>
<proteinExistence type="predicted"/>
<keyword evidence="2" id="KW-1185">Reference proteome</keyword>
<comment type="caution">
    <text evidence="1">The sequence shown here is derived from an EMBL/GenBank/DDBJ whole genome shotgun (WGS) entry which is preliminary data.</text>
</comment>